<protein>
    <recommendedName>
        <fullName evidence="5">gamma-glutamyl-gamma-aminobutyrate hydrolase</fullName>
        <ecNumber evidence="5">3.5.1.94</ecNumber>
    </recommendedName>
</protein>
<dbReference type="InterPro" id="IPR044668">
    <property type="entry name" value="PuuD-like"/>
</dbReference>
<dbReference type="InterPro" id="IPR011697">
    <property type="entry name" value="Peptidase_C26"/>
</dbReference>
<dbReference type="Gene3D" id="3.40.50.880">
    <property type="match status" value="1"/>
</dbReference>
<dbReference type="KEGG" id="abaw:D5400_19795"/>
<evidence type="ECO:0000256" key="2">
    <source>
        <dbReference type="ARBA" id="ARBA00052718"/>
    </source>
</evidence>
<evidence type="ECO:0000313" key="7">
    <source>
        <dbReference type="Proteomes" id="UP000268192"/>
    </source>
</evidence>
<dbReference type="PROSITE" id="PS51273">
    <property type="entry name" value="GATASE_TYPE_1"/>
    <property type="match status" value="1"/>
</dbReference>
<dbReference type="AlphaFoldDB" id="A0A3Q8XS51"/>
<keyword evidence="6" id="KW-0378">Hydrolase</keyword>
<dbReference type="GO" id="GO:0006598">
    <property type="term" value="P:polyamine catabolic process"/>
    <property type="evidence" value="ECO:0007669"/>
    <property type="project" value="TreeGrafter"/>
</dbReference>
<dbReference type="RefSeq" id="WP_126013633.1">
    <property type="nucleotide sequence ID" value="NZ_CP032509.1"/>
</dbReference>
<organism evidence="6 7">
    <name type="scientific">Georhizobium profundi</name>
    <dbReference type="NCBI Taxonomy" id="2341112"/>
    <lineage>
        <taxon>Bacteria</taxon>
        <taxon>Pseudomonadati</taxon>
        <taxon>Pseudomonadota</taxon>
        <taxon>Alphaproteobacteria</taxon>
        <taxon>Hyphomicrobiales</taxon>
        <taxon>Rhizobiaceae</taxon>
        <taxon>Georhizobium</taxon>
    </lineage>
</organism>
<dbReference type="FunFam" id="3.40.50.880:FF:000030">
    <property type="entry name" value="Gamma-glutamyl-gamma-aminobutyrate hydrolase PuuD"/>
    <property type="match status" value="1"/>
</dbReference>
<comment type="catalytic activity">
    <reaction evidence="2">
        <text>4-(gamma-L-glutamylamino)butanoate + H2O = 4-aminobutanoate + L-glutamate</text>
        <dbReference type="Rhea" id="RHEA:19737"/>
        <dbReference type="ChEBI" id="CHEBI:15377"/>
        <dbReference type="ChEBI" id="CHEBI:29985"/>
        <dbReference type="ChEBI" id="CHEBI:58800"/>
        <dbReference type="ChEBI" id="CHEBI:59888"/>
        <dbReference type="EC" id="3.5.1.94"/>
    </reaction>
</comment>
<dbReference type="OrthoDB" id="9813383at2"/>
<sequence>MMKPIVAVPADNRHFEGYDWHASPNQYISAAAEGAGVIPLIVPALDALIDVDAVLDRVDGVLITGSRTNVHPSLYGEKETPEHGPFDPARDTVSLALIHGAIERGLPLLAICRGIQELNVALGGTLATEIQTLPERMDHRKPVTEIADEAFAVRHPVQVKEGSCLAGIVGAGAVSVNSLHRQAISALAPRLTVEAVADDGTIEAVSVIDAKAFAVGVQWHPEYWFRTDQPSGAIFRAFGEAVRSRLSFAHRLKVSA</sequence>
<dbReference type="SUPFAM" id="SSF52317">
    <property type="entry name" value="Class I glutamine amidotransferase-like"/>
    <property type="match status" value="1"/>
</dbReference>
<dbReference type="EMBL" id="CP032509">
    <property type="protein sequence ID" value="AZN73960.1"/>
    <property type="molecule type" value="Genomic_DNA"/>
</dbReference>
<dbReference type="GO" id="GO:0005829">
    <property type="term" value="C:cytosol"/>
    <property type="evidence" value="ECO:0007669"/>
    <property type="project" value="TreeGrafter"/>
</dbReference>
<dbReference type="GO" id="GO:0033969">
    <property type="term" value="F:gamma-glutamyl-gamma-aminobutyrate hydrolase activity"/>
    <property type="evidence" value="ECO:0007669"/>
    <property type="project" value="UniProtKB-EC"/>
</dbReference>
<evidence type="ECO:0000256" key="3">
    <source>
        <dbReference type="ARBA" id="ARBA00055068"/>
    </source>
</evidence>
<dbReference type="Pfam" id="PF07722">
    <property type="entry name" value="Peptidase_C26"/>
    <property type="match status" value="1"/>
</dbReference>
<comment type="similarity">
    <text evidence="1">Belongs to the peptidase C26 family.</text>
</comment>
<proteinExistence type="inferred from homology"/>
<keyword evidence="7" id="KW-1185">Reference proteome</keyword>
<dbReference type="CDD" id="cd01745">
    <property type="entry name" value="GATase1_2"/>
    <property type="match status" value="1"/>
</dbReference>
<dbReference type="PANTHER" id="PTHR43235">
    <property type="entry name" value="GLUTAMINE AMIDOTRANSFERASE PB2B2.05-RELATED"/>
    <property type="match status" value="1"/>
</dbReference>
<evidence type="ECO:0000256" key="4">
    <source>
        <dbReference type="ARBA" id="ARBA00060634"/>
    </source>
</evidence>
<name>A0A3Q8XS51_9HYPH</name>
<comment type="function">
    <text evidence="3">Involved in the breakdown of putrescine via hydrolysis of the gamma-glutamyl linkage of gamma-glutamyl-gamma-aminobutyrate.</text>
</comment>
<comment type="pathway">
    <text evidence="4">Amine and polyamine degradation; putrescine degradation; 4-aminobutanoate from putrescine: step 4/4.</text>
</comment>
<dbReference type="InterPro" id="IPR029062">
    <property type="entry name" value="Class_I_gatase-like"/>
</dbReference>
<reference evidence="6 7" key="1">
    <citation type="submission" date="2018-09" db="EMBL/GenBank/DDBJ databases">
        <title>Marinorhizobium profundi gen. nov., sp. nov., isolated from a deep-sea sediment sample from the New Britain Trench and proposal of Marinorhizobiaceae fam. nov. in the order Rhizobiales of the class Alphaproteobacteria.</title>
        <authorList>
            <person name="Cao J."/>
        </authorList>
    </citation>
    <scope>NUCLEOTIDE SEQUENCE [LARGE SCALE GENOMIC DNA]</scope>
    <source>
        <strain evidence="6 7">WS11</strain>
    </source>
</reference>
<accession>A0A3Q8XS51</accession>
<dbReference type="PANTHER" id="PTHR43235:SF1">
    <property type="entry name" value="GLUTAMINE AMIDOTRANSFERASE PB2B2.05-RELATED"/>
    <property type="match status" value="1"/>
</dbReference>
<dbReference type="Proteomes" id="UP000268192">
    <property type="component" value="Chromosome"/>
</dbReference>
<evidence type="ECO:0000313" key="6">
    <source>
        <dbReference type="EMBL" id="AZN73960.1"/>
    </source>
</evidence>
<evidence type="ECO:0000256" key="5">
    <source>
        <dbReference type="ARBA" id="ARBA00066788"/>
    </source>
</evidence>
<dbReference type="EC" id="3.5.1.94" evidence="5"/>
<gene>
    <name evidence="6" type="ORF">D5400_19795</name>
</gene>
<evidence type="ECO:0000256" key="1">
    <source>
        <dbReference type="ARBA" id="ARBA00011083"/>
    </source>
</evidence>